<proteinExistence type="predicted"/>
<evidence type="ECO:0000313" key="1">
    <source>
        <dbReference type="EMBL" id="MFC1458631.1"/>
    </source>
</evidence>
<name>A0ABV6YBJ3_9HYPH</name>
<evidence type="ECO:0000313" key="2">
    <source>
        <dbReference type="Proteomes" id="UP001593940"/>
    </source>
</evidence>
<dbReference type="PANTHER" id="PTHR42905:SF5">
    <property type="entry name" value="CARBOXYVINYL-CARBOXYPHOSPHONATE PHOSPHORYLMUTASE, CHLOROPLASTIC"/>
    <property type="match status" value="1"/>
</dbReference>
<dbReference type="RefSeq" id="WP_377030536.1">
    <property type="nucleotide sequence ID" value="NZ_JBHOMY010000058.1"/>
</dbReference>
<keyword evidence="2" id="KW-1185">Reference proteome</keyword>
<dbReference type="CDD" id="cd00377">
    <property type="entry name" value="ICL_PEPM"/>
    <property type="match status" value="1"/>
</dbReference>
<gene>
    <name evidence="1" type="ORF">ACETIH_18375</name>
</gene>
<dbReference type="PANTHER" id="PTHR42905">
    <property type="entry name" value="PHOSPHOENOLPYRUVATE CARBOXYLASE"/>
    <property type="match status" value="1"/>
</dbReference>
<dbReference type="InterPro" id="IPR040442">
    <property type="entry name" value="Pyrv_kinase-like_dom_sf"/>
</dbReference>
<accession>A0ABV6YBJ3</accession>
<dbReference type="Proteomes" id="UP001593940">
    <property type="component" value="Unassembled WGS sequence"/>
</dbReference>
<dbReference type="Pfam" id="PF13714">
    <property type="entry name" value="PEP_mutase"/>
    <property type="match status" value="1"/>
</dbReference>
<protein>
    <submittedName>
        <fullName evidence="1">Oxaloacetate decarboxylase</fullName>
    </submittedName>
</protein>
<dbReference type="InterPro" id="IPR039556">
    <property type="entry name" value="ICL/PEPM"/>
</dbReference>
<reference evidence="1 2" key="1">
    <citation type="submission" date="2024-09" db="EMBL/GenBank/DDBJ databases">
        <title>Nodulacao em especies de Leguminosae Basais da Amazonia e Caracterizacao dos Rizobios e Bacterias Associadas aos Nodulos.</title>
        <authorList>
            <person name="Jambeiro I.C.A."/>
            <person name="Lopes I.S."/>
            <person name="Aguiar E.R.G.R."/>
            <person name="Santos A.F.J."/>
            <person name="Dos Santos J.M.F."/>
            <person name="Gross E."/>
        </authorList>
    </citation>
    <scope>NUCLEOTIDE SEQUENCE [LARGE SCALE GENOMIC DNA]</scope>
    <source>
        <strain evidence="1 2">BRUESC1165</strain>
    </source>
</reference>
<organism evidence="1 2">
    <name type="scientific">Microvirga arabica</name>
    <dbReference type="NCBI Taxonomy" id="1128671"/>
    <lineage>
        <taxon>Bacteria</taxon>
        <taxon>Pseudomonadati</taxon>
        <taxon>Pseudomonadota</taxon>
        <taxon>Alphaproteobacteria</taxon>
        <taxon>Hyphomicrobiales</taxon>
        <taxon>Methylobacteriaceae</taxon>
        <taxon>Microvirga</taxon>
    </lineage>
</organism>
<dbReference type="EMBL" id="JBHOMY010000058">
    <property type="protein sequence ID" value="MFC1458631.1"/>
    <property type="molecule type" value="Genomic_DNA"/>
</dbReference>
<dbReference type="Gene3D" id="3.20.20.60">
    <property type="entry name" value="Phosphoenolpyruvate-binding domains"/>
    <property type="match status" value="1"/>
</dbReference>
<sequence length="313" mass="34170">MTSWKGKSRRFREMLNSGRAYVQPGVFNAQAAKIAQAAGFETVGVSGYALSASMIGKPDVGLTTMTEVVQITGYICDAVDIPVLADADTGYGNAINAMRTVEQLIKAGVGGMFIEDQVAPKRCGHVSGKQIIPLDEAVGKYRAAVRVRDELDKDVVLVARCDARGVAGGSVEEVIRRGRSYMDAGMDVFFPEGLLSREELERVSREVGAPLLYNRTGVSPNLPVNELQDLRIFIVANAGGVLRATAKAMWDYLHAFAHEDADLEARIKDELKGHPVADFHSFVGFPDIRKLEEEYLPSEDLSRKYEGSIGFRP</sequence>
<dbReference type="InterPro" id="IPR015813">
    <property type="entry name" value="Pyrv/PenolPyrv_kinase-like_dom"/>
</dbReference>
<comment type="caution">
    <text evidence="1">The sequence shown here is derived from an EMBL/GenBank/DDBJ whole genome shotgun (WGS) entry which is preliminary data.</text>
</comment>
<dbReference type="SUPFAM" id="SSF51621">
    <property type="entry name" value="Phosphoenolpyruvate/pyruvate domain"/>
    <property type="match status" value="1"/>
</dbReference>